<keyword evidence="2" id="KW-1185">Reference proteome</keyword>
<protein>
    <submittedName>
        <fullName evidence="1">Uncharacterized protein</fullName>
    </submittedName>
</protein>
<dbReference type="Proteomes" id="UP000479710">
    <property type="component" value="Unassembled WGS sequence"/>
</dbReference>
<accession>A0A6G1DMU8</accession>
<proteinExistence type="predicted"/>
<sequence length="101" mass="11363">MSPAAASPEDRIRSYEDFARVHAYLLAASGIPPSLHQRLYRKLADEVFDGGEAFSVELCEGGRQRRLVLGAERTLATESDVFLVDHAWSWDCGLLLWNDLR</sequence>
<dbReference type="PANTHER" id="PTHR46088:SF1">
    <property type="entry name" value="TUBULIN--TYROSINE LIGASE-LIKE PROTEIN 12"/>
    <property type="match status" value="1"/>
</dbReference>
<dbReference type="GO" id="GO:0005737">
    <property type="term" value="C:cytoplasm"/>
    <property type="evidence" value="ECO:0007669"/>
    <property type="project" value="TreeGrafter"/>
</dbReference>
<gene>
    <name evidence="1" type="ORF">E2562_023272</name>
</gene>
<evidence type="ECO:0000313" key="2">
    <source>
        <dbReference type="Proteomes" id="UP000479710"/>
    </source>
</evidence>
<dbReference type="EMBL" id="SPHZ02000006">
    <property type="protein sequence ID" value="KAF0913532.1"/>
    <property type="molecule type" value="Genomic_DNA"/>
</dbReference>
<dbReference type="AlphaFoldDB" id="A0A6G1DMU8"/>
<dbReference type="PANTHER" id="PTHR46088">
    <property type="entry name" value="TUBULIN--TYROSINE LIGASE-LIKE PROTEIN 12"/>
    <property type="match status" value="1"/>
</dbReference>
<comment type="caution">
    <text evidence="1">The sequence shown here is derived from an EMBL/GenBank/DDBJ whole genome shotgun (WGS) entry which is preliminary data.</text>
</comment>
<dbReference type="OrthoDB" id="769558at2759"/>
<evidence type="ECO:0000313" key="1">
    <source>
        <dbReference type="EMBL" id="KAF0913532.1"/>
    </source>
</evidence>
<reference evidence="1 2" key="1">
    <citation type="submission" date="2019-11" db="EMBL/GenBank/DDBJ databases">
        <title>Whole genome sequence of Oryza granulata.</title>
        <authorList>
            <person name="Li W."/>
        </authorList>
    </citation>
    <scope>NUCLEOTIDE SEQUENCE [LARGE SCALE GENOMIC DNA]</scope>
    <source>
        <strain evidence="2">cv. Menghai</strain>
        <tissue evidence="1">Leaf</tissue>
    </source>
</reference>
<dbReference type="InterPro" id="IPR027749">
    <property type="entry name" value="TTLL12"/>
</dbReference>
<name>A0A6G1DMU8_9ORYZ</name>
<organism evidence="1 2">
    <name type="scientific">Oryza meyeriana var. granulata</name>
    <dbReference type="NCBI Taxonomy" id="110450"/>
    <lineage>
        <taxon>Eukaryota</taxon>
        <taxon>Viridiplantae</taxon>
        <taxon>Streptophyta</taxon>
        <taxon>Embryophyta</taxon>
        <taxon>Tracheophyta</taxon>
        <taxon>Spermatophyta</taxon>
        <taxon>Magnoliopsida</taxon>
        <taxon>Liliopsida</taxon>
        <taxon>Poales</taxon>
        <taxon>Poaceae</taxon>
        <taxon>BOP clade</taxon>
        <taxon>Oryzoideae</taxon>
        <taxon>Oryzeae</taxon>
        <taxon>Oryzinae</taxon>
        <taxon>Oryza</taxon>
        <taxon>Oryza meyeriana</taxon>
    </lineage>
</organism>